<evidence type="ECO:0000313" key="2">
    <source>
        <dbReference type="EMBL" id="HGU33906.1"/>
    </source>
</evidence>
<dbReference type="SUPFAM" id="SSF52833">
    <property type="entry name" value="Thioredoxin-like"/>
    <property type="match status" value="1"/>
</dbReference>
<name>A0A7C4RTQ3_9BACT</name>
<dbReference type="AlphaFoldDB" id="A0A7C4RTQ3"/>
<sequence>MPQETVIIFGKPSCPFTRAARKAYADAGRDVRFIDVKADPLDLDDMLRHSGGDRRIPVILDGGTVSIGWGGKA</sequence>
<accession>A0A7C4RTQ3</accession>
<dbReference type="InterPro" id="IPR036249">
    <property type="entry name" value="Thioredoxin-like_sf"/>
</dbReference>
<dbReference type="PROSITE" id="PS51354">
    <property type="entry name" value="GLUTAREDOXIN_2"/>
    <property type="match status" value="1"/>
</dbReference>
<dbReference type="Pfam" id="PF00462">
    <property type="entry name" value="Glutaredoxin"/>
    <property type="match status" value="1"/>
</dbReference>
<organism evidence="2">
    <name type="scientific">Desulfatirhabdium butyrativorans</name>
    <dbReference type="NCBI Taxonomy" id="340467"/>
    <lineage>
        <taxon>Bacteria</taxon>
        <taxon>Pseudomonadati</taxon>
        <taxon>Thermodesulfobacteriota</taxon>
        <taxon>Desulfobacteria</taxon>
        <taxon>Desulfobacterales</taxon>
        <taxon>Desulfatirhabdiaceae</taxon>
        <taxon>Desulfatirhabdium</taxon>
    </lineage>
</organism>
<evidence type="ECO:0000259" key="1">
    <source>
        <dbReference type="Pfam" id="PF00462"/>
    </source>
</evidence>
<dbReference type="EMBL" id="DSUH01000320">
    <property type="protein sequence ID" value="HGU33906.1"/>
    <property type="molecule type" value="Genomic_DNA"/>
</dbReference>
<dbReference type="InterPro" id="IPR002109">
    <property type="entry name" value="Glutaredoxin"/>
</dbReference>
<dbReference type="NCBIfam" id="NF041114">
    <property type="entry name" value="gluta_UXX_star_1"/>
    <property type="match status" value="1"/>
</dbReference>
<gene>
    <name evidence="2" type="ORF">ENS29_13820</name>
</gene>
<protein>
    <recommendedName>
        <fullName evidence="1">Glutaredoxin domain-containing protein</fullName>
    </recommendedName>
</protein>
<proteinExistence type="predicted"/>
<dbReference type="Gene3D" id="3.40.30.10">
    <property type="entry name" value="Glutaredoxin"/>
    <property type="match status" value="1"/>
</dbReference>
<dbReference type="NCBIfam" id="NF041212">
    <property type="entry name" value="Uxx_star"/>
    <property type="match status" value="1"/>
</dbReference>
<reference evidence="2" key="1">
    <citation type="journal article" date="2020" name="mSystems">
        <title>Genome- and Community-Level Interaction Insights into Carbon Utilization and Element Cycling Functions of Hydrothermarchaeota in Hydrothermal Sediment.</title>
        <authorList>
            <person name="Zhou Z."/>
            <person name="Liu Y."/>
            <person name="Xu W."/>
            <person name="Pan J."/>
            <person name="Luo Z.H."/>
            <person name="Li M."/>
        </authorList>
    </citation>
    <scope>NUCLEOTIDE SEQUENCE [LARGE SCALE GENOMIC DNA]</scope>
    <source>
        <strain evidence="2">SpSt-477</strain>
    </source>
</reference>
<comment type="caution">
    <text evidence="2">The sequence shown here is derived from an EMBL/GenBank/DDBJ whole genome shotgun (WGS) entry which is preliminary data.</text>
</comment>
<feature type="domain" description="Glutaredoxin" evidence="1">
    <location>
        <begin position="6"/>
        <end position="60"/>
    </location>
</feature>